<protein>
    <submittedName>
        <fullName evidence="2">YIR protein</fullName>
    </submittedName>
</protein>
<dbReference type="VEuPathDB" id="PlasmoDB:PY17X_0602400"/>
<evidence type="ECO:0000313" key="2">
    <source>
        <dbReference type="EMBL" id="CDU16876.1"/>
    </source>
</evidence>
<dbReference type="VEuPathDB" id="PlasmoDB:PY04795"/>
<evidence type="ECO:0000313" key="5">
    <source>
        <dbReference type="Proteomes" id="UP000072904"/>
    </source>
</evidence>
<sequence length="308" mass="35774">MDAEICRNFLLVKTDFPDKLIDGKYQFKDDEHSKKYCDNGNCNGPLDKINTVCLYLFNEFFGNSSVFESVSKSNVNIVEYIMIWLNYMLNLMEPSGSTTNLEYFYKLYINTGVKYNEVINGDKPYNSYKDLIDKNNYFLTMDKSIIIKLYNAFNILCNMYNEYKEDNTYCEKYLNKAKEFVKIYDDLNKNPNNSDGSSYGQVLCTLSNDYNNFKNKCKDIKCSNYSSFPTIEKKNNSLKCSEKTAQGSEVTSSSSSIGNTIISVLSIFGAIAFFLGISYKYSLFGFRKRFQKQKLREKLKNIKKRMNQ</sequence>
<reference evidence="3" key="3">
    <citation type="submission" date="2014-05" db="EMBL/GenBank/DDBJ databases">
        <authorList>
            <person name="Aslett M.A."/>
            <person name="De Silva N."/>
        </authorList>
    </citation>
    <scope>NUCLEOTIDE SEQUENCE</scope>
    <source>
        <strain evidence="3">17X</strain>
    </source>
</reference>
<dbReference type="RefSeq" id="XP_725143.1">
    <property type="nucleotide sequence ID" value="XM_720050.1"/>
</dbReference>
<dbReference type="EMBL" id="LM993660">
    <property type="protein sequence ID" value="VTZ75128.1"/>
    <property type="molecule type" value="Genomic_DNA"/>
</dbReference>
<evidence type="ECO:0000313" key="3">
    <source>
        <dbReference type="EMBL" id="VTZ75128.1"/>
    </source>
</evidence>
<dbReference type="GeneID" id="3790482"/>
<name>A0A077Y2H4_PLAYE</name>
<evidence type="ECO:0000313" key="4">
    <source>
        <dbReference type="Proteomes" id="UP000072874"/>
    </source>
</evidence>
<keyword evidence="1" id="KW-1133">Transmembrane helix</keyword>
<dbReference type="EMBL" id="LK934634">
    <property type="protein sequence ID" value="CDU16876.1"/>
    <property type="molecule type" value="Genomic_DNA"/>
</dbReference>
<dbReference type="KEGG" id="pyo:PY17X_0602400"/>
<organism evidence="2 5">
    <name type="scientific">Plasmodium yoelii</name>
    <dbReference type="NCBI Taxonomy" id="5861"/>
    <lineage>
        <taxon>Eukaryota</taxon>
        <taxon>Sar</taxon>
        <taxon>Alveolata</taxon>
        <taxon>Apicomplexa</taxon>
        <taxon>Aconoidasida</taxon>
        <taxon>Haemosporida</taxon>
        <taxon>Plasmodiidae</taxon>
        <taxon>Plasmodium</taxon>
        <taxon>Plasmodium (Vinckeia)</taxon>
    </lineage>
</organism>
<dbReference type="Pfam" id="PF06022">
    <property type="entry name" value="Cir_Bir_Yir"/>
    <property type="match status" value="1"/>
</dbReference>
<gene>
    <name evidence="3" type="ORF">PY17X_0602400</name>
    <name evidence="2" type="ORF">PYYM_0601400</name>
</gene>
<dbReference type="Proteomes" id="UP000072874">
    <property type="component" value="Chromosome 6"/>
</dbReference>
<keyword evidence="1" id="KW-0812">Transmembrane</keyword>
<dbReference type="NCBIfam" id="TIGR01590">
    <property type="entry name" value="yir-bir-cir_Pla"/>
    <property type="match status" value="1"/>
</dbReference>
<dbReference type="Proteomes" id="UP000072904">
    <property type="component" value="Chromosome 6"/>
</dbReference>
<reference evidence="2" key="2">
    <citation type="submission" date="2014-05" db="EMBL/GenBank/DDBJ databases">
        <authorList>
            <person name="Aslett A.Martin."/>
            <person name="De Silva Nishadi"/>
        </authorList>
    </citation>
    <scope>NUCLEOTIDE SEQUENCE</scope>
    <source>
        <strain evidence="2">YM</strain>
    </source>
</reference>
<proteinExistence type="predicted"/>
<reference evidence="4 5" key="1">
    <citation type="journal article" date="2014" name="BMC Biol.">
        <title>A comprehensive evaluation of rodent malaria parasite genomes and gene expression.</title>
        <authorList>
            <person name="Otto T.D."/>
            <person name="Bohme U."/>
            <person name="Jackson A.P."/>
            <person name="Hunt M."/>
            <person name="Franke-Fayard B."/>
            <person name="Hoeijmakers W.A."/>
            <person name="Religa A.A."/>
            <person name="Robertson L."/>
            <person name="Sanders M."/>
            <person name="Ogun S.A."/>
            <person name="Cunningham D."/>
            <person name="Erhart A."/>
            <person name="Billker O."/>
            <person name="Khan S.M."/>
            <person name="Stunnenberg H.G."/>
            <person name="Langhorne J."/>
            <person name="Holder A.A."/>
            <person name="Waters A.P."/>
            <person name="Newbold C.I."/>
            <person name="Pain A."/>
            <person name="Berriman M."/>
            <person name="Janse C.J."/>
        </authorList>
    </citation>
    <scope>NUCLEOTIDE SEQUENCE [LARGE SCALE GENOMIC DNA]</scope>
    <source>
        <strain evidence="3 4">17X</strain>
        <strain evidence="2 5">YM</strain>
    </source>
</reference>
<evidence type="ECO:0000256" key="1">
    <source>
        <dbReference type="SAM" id="Phobius"/>
    </source>
</evidence>
<dbReference type="InterPro" id="IPR006477">
    <property type="entry name" value="Yir_bir_cir"/>
</dbReference>
<dbReference type="AlphaFoldDB" id="A0A077Y2H4"/>
<feature type="transmembrane region" description="Helical" evidence="1">
    <location>
        <begin position="261"/>
        <end position="286"/>
    </location>
</feature>
<keyword evidence="1" id="KW-0472">Membrane</keyword>
<dbReference type="VEuPathDB" id="PlasmoDB:PYYM_0601400"/>
<accession>A0A077Y2H4</accession>
<reference evidence="3" key="4">
    <citation type="submission" date="2019-05" db="EMBL/GenBank/DDBJ databases">
        <authorList>
            <consortium name="Pathogen Informatics"/>
        </authorList>
    </citation>
    <scope>NUCLEOTIDE SEQUENCE</scope>
    <source>
        <strain evidence="3">17X</strain>
    </source>
</reference>
<dbReference type="VEuPathDB" id="PlasmoDB:Py17XNL_000600584"/>